<feature type="compositionally biased region" description="Basic and acidic residues" evidence="1">
    <location>
        <begin position="246"/>
        <end position="261"/>
    </location>
</feature>
<evidence type="ECO:0000313" key="2">
    <source>
        <dbReference type="EMBL" id="KSA03149.1"/>
    </source>
</evidence>
<feature type="region of interest" description="Disordered" evidence="1">
    <location>
        <begin position="1"/>
        <end position="31"/>
    </location>
</feature>
<dbReference type="GeneID" id="26838055"/>
<feature type="region of interest" description="Disordered" evidence="1">
    <location>
        <begin position="89"/>
        <end position="121"/>
    </location>
</feature>
<comment type="caution">
    <text evidence="2">The sequence shown here is derived from an EMBL/GenBank/DDBJ whole genome shotgun (WGS) entry which is preliminary data.</text>
</comment>
<dbReference type="Proteomes" id="UP000054251">
    <property type="component" value="Unassembled WGS sequence"/>
</dbReference>
<feature type="compositionally biased region" description="Polar residues" evidence="1">
    <location>
        <begin position="57"/>
        <end position="68"/>
    </location>
</feature>
<dbReference type="RefSeq" id="XP_015469251.1">
    <property type="nucleotide sequence ID" value="XM_015609876.1"/>
</dbReference>
<name>A0A0V1Q3S4_9ASCO</name>
<proteinExistence type="predicted"/>
<gene>
    <name evidence="2" type="ORF">AC631_01046</name>
</gene>
<feature type="compositionally biased region" description="Polar residues" evidence="1">
    <location>
        <begin position="91"/>
        <end position="106"/>
    </location>
</feature>
<feature type="region of interest" description="Disordered" evidence="1">
    <location>
        <begin position="50"/>
        <end position="70"/>
    </location>
</feature>
<sequence length="304" mass="34378">MGNKASKPSRKLANTISKNTNTNINRSSNINQLPSEFLKEKYEQNAIQKELKEHQKQFTPDESLNQGDQMHILNPNTKFDPKLLNKKLKNSQQTKPQAPALQKSQPPQMPEGKDGFDPHVGSYDQNFINSVTNLGKNIHSTTSDSQINPNFSALTQLKNRKTLYEKGQKELETQMDPHGPASASQLGENKDAIRTMIHPRTMGAILNDLRDPRMTKDRITLDYQLRPGFLQELGSRFKVATTTQPLEEHTKDDEIAPKEAPSKSMMDFNENDELAESVDQNRLNALKSRLGMDDEPENTDPKKS</sequence>
<dbReference type="OrthoDB" id="4078061at2759"/>
<feature type="compositionally biased region" description="Low complexity" evidence="1">
    <location>
        <begin position="14"/>
        <end position="31"/>
    </location>
</feature>
<dbReference type="EMBL" id="LMYN01000013">
    <property type="protein sequence ID" value="KSA03149.1"/>
    <property type="molecule type" value="Genomic_DNA"/>
</dbReference>
<accession>A0A0V1Q3S4</accession>
<dbReference type="AlphaFoldDB" id="A0A0V1Q3S4"/>
<organism evidence="2 3">
    <name type="scientific">Debaryomyces fabryi</name>
    <dbReference type="NCBI Taxonomy" id="58627"/>
    <lineage>
        <taxon>Eukaryota</taxon>
        <taxon>Fungi</taxon>
        <taxon>Dikarya</taxon>
        <taxon>Ascomycota</taxon>
        <taxon>Saccharomycotina</taxon>
        <taxon>Pichiomycetes</taxon>
        <taxon>Debaryomycetaceae</taxon>
        <taxon>Debaryomyces</taxon>
    </lineage>
</organism>
<protein>
    <submittedName>
        <fullName evidence="2">Uncharacterized protein</fullName>
    </submittedName>
</protein>
<evidence type="ECO:0000256" key="1">
    <source>
        <dbReference type="SAM" id="MobiDB-lite"/>
    </source>
</evidence>
<evidence type="ECO:0000313" key="3">
    <source>
        <dbReference type="Proteomes" id="UP000054251"/>
    </source>
</evidence>
<keyword evidence="3" id="KW-1185">Reference proteome</keyword>
<feature type="region of interest" description="Disordered" evidence="1">
    <location>
        <begin position="241"/>
        <end position="304"/>
    </location>
</feature>
<reference evidence="2 3" key="1">
    <citation type="submission" date="2015-11" db="EMBL/GenBank/DDBJ databases">
        <title>The genome of Debaryomyces fabryi.</title>
        <authorList>
            <person name="Tafer H."/>
            <person name="Lopandic K."/>
        </authorList>
    </citation>
    <scope>NUCLEOTIDE SEQUENCE [LARGE SCALE GENOMIC DNA]</scope>
    <source>
        <strain evidence="2 3">CBS 789</strain>
    </source>
</reference>